<evidence type="ECO:0000313" key="1">
    <source>
        <dbReference type="EMBL" id="VDM01093.1"/>
    </source>
</evidence>
<gene>
    <name evidence="1" type="ORF">SSLN_LOCUS14707</name>
</gene>
<dbReference type="OrthoDB" id="6248590at2759"/>
<dbReference type="WBParaSite" id="SSLN_0001526501-mRNA-1">
    <property type="protein sequence ID" value="SSLN_0001526501-mRNA-1"/>
    <property type="gene ID" value="SSLN_0001526501"/>
</dbReference>
<accession>A0A183TE09</accession>
<sequence length="217" mass="24319">MTDKDLFLTLPFRGEPASELLHRRLNAAIACPYPATKIRLAFSSTPLLRIEGKERLSFQTSSMCIYTFTCSCGAGYICRTTRHLSKRMREHHPAWLNQGMIKSISSAIVAHLVDSSHRVAVNHAFRIIYKVPTKHSEFLRQRKLATAEAVAIRLTNPTLCSQTAGSVAEDELSMHAHTCHATLQRRCRNPANGLTPPYPPPFPLSLPLSLPYDRTKL</sequence>
<organism evidence="3">
    <name type="scientific">Schistocephalus solidus</name>
    <name type="common">Tapeworm</name>
    <dbReference type="NCBI Taxonomy" id="70667"/>
    <lineage>
        <taxon>Eukaryota</taxon>
        <taxon>Metazoa</taxon>
        <taxon>Spiralia</taxon>
        <taxon>Lophotrochozoa</taxon>
        <taxon>Platyhelminthes</taxon>
        <taxon>Cestoda</taxon>
        <taxon>Eucestoda</taxon>
        <taxon>Diphyllobothriidea</taxon>
        <taxon>Diphyllobothriidae</taxon>
        <taxon>Schistocephalus</taxon>
    </lineage>
</organism>
<evidence type="ECO:0000313" key="2">
    <source>
        <dbReference type="Proteomes" id="UP000275846"/>
    </source>
</evidence>
<name>A0A183TE09_SCHSO</name>
<evidence type="ECO:0000313" key="3">
    <source>
        <dbReference type="WBParaSite" id="SSLN_0001526501-mRNA-1"/>
    </source>
</evidence>
<dbReference type="AlphaFoldDB" id="A0A183TE09"/>
<reference evidence="3" key="1">
    <citation type="submission" date="2016-06" db="UniProtKB">
        <authorList>
            <consortium name="WormBaseParasite"/>
        </authorList>
    </citation>
    <scope>IDENTIFICATION</scope>
</reference>
<protein>
    <submittedName>
        <fullName evidence="1 3">Uncharacterized protein</fullName>
    </submittedName>
</protein>
<reference evidence="1 2" key="2">
    <citation type="submission" date="2018-11" db="EMBL/GenBank/DDBJ databases">
        <authorList>
            <consortium name="Pathogen Informatics"/>
        </authorList>
    </citation>
    <scope>NUCLEOTIDE SEQUENCE [LARGE SCALE GENOMIC DNA]</scope>
    <source>
        <strain evidence="1 2">NST_G2</strain>
    </source>
</reference>
<dbReference type="Proteomes" id="UP000275846">
    <property type="component" value="Unassembled WGS sequence"/>
</dbReference>
<dbReference type="STRING" id="70667.A0A183TE09"/>
<keyword evidence="2" id="KW-1185">Reference proteome</keyword>
<dbReference type="EMBL" id="UYSU01039238">
    <property type="protein sequence ID" value="VDM01093.1"/>
    <property type="molecule type" value="Genomic_DNA"/>
</dbReference>
<proteinExistence type="predicted"/>